<evidence type="ECO:0000256" key="3">
    <source>
        <dbReference type="PROSITE-ProRule" id="PRU00284"/>
    </source>
</evidence>
<dbReference type="SMART" id="SM00304">
    <property type="entry name" value="HAMP"/>
    <property type="match status" value="2"/>
</dbReference>
<keyword evidence="6" id="KW-0472">Membrane</keyword>
<dbReference type="GO" id="GO:0004888">
    <property type="term" value="F:transmembrane signaling receptor activity"/>
    <property type="evidence" value="ECO:0007669"/>
    <property type="project" value="InterPro"/>
</dbReference>
<keyword evidence="10" id="KW-1185">Reference proteome</keyword>
<dbReference type="CDD" id="cd06225">
    <property type="entry name" value="HAMP"/>
    <property type="match status" value="1"/>
</dbReference>
<dbReference type="AlphaFoldDB" id="A0A6M0RPJ4"/>
<keyword evidence="4" id="KW-0175">Coiled coil</keyword>
<gene>
    <name evidence="9" type="ORF">DXZ20_21045</name>
</gene>
<evidence type="ECO:0000256" key="5">
    <source>
        <dbReference type="SAM" id="MobiDB-lite"/>
    </source>
</evidence>
<dbReference type="InterPro" id="IPR003660">
    <property type="entry name" value="HAMP_dom"/>
</dbReference>
<feature type="domain" description="Methyl-accepting transducer" evidence="7">
    <location>
        <begin position="500"/>
        <end position="736"/>
    </location>
</feature>
<dbReference type="SUPFAM" id="SSF58104">
    <property type="entry name" value="Methyl-accepting chemotaxis protein (MCP) signaling domain"/>
    <property type="match status" value="1"/>
</dbReference>
<evidence type="ECO:0000259" key="7">
    <source>
        <dbReference type="PROSITE" id="PS50111"/>
    </source>
</evidence>
<dbReference type="PANTHER" id="PTHR32089">
    <property type="entry name" value="METHYL-ACCEPTING CHEMOTAXIS PROTEIN MCPB"/>
    <property type="match status" value="1"/>
</dbReference>
<evidence type="ECO:0000259" key="8">
    <source>
        <dbReference type="PROSITE" id="PS50885"/>
    </source>
</evidence>
<keyword evidence="1 3" id="KW-0807">Transducer</keyword>
<organism evidence="9 10">
    <name type="scientific">Adonisia turfae CCMR0081</name>
    <dbReference type="NCBI Taxonomy" id="2292702"/>
    <lineage>
        <taxon>Bacteria</taxon>
        <taxon>Bacillati</taxon>
        <taxon>Cyanobacteriota</taxon>
        <taxon>Adonisia</taxon>
        <taxon>Adonisia turfae</taxon>
    </lineage>
</organism>
<name>A0A6M0RPJ4_9CYAN</name>
<dbReference type="GO" id="GO:0016020">
    <property type="term" value="C:membrane"/>
    <property type="evidence" value="ECO:0007669"/>
    <property type="project" value="InterPro"/>
</dbReference>
<dbReference type="SUPFAM" id="SSF158472">
    <property type="entry name" value="HAMP domain-like"/>
    <property type="match status" value="1"/>
</dbReference>
<evidence type="ECO:0000313" key="9">
    <source>
        <dbReference type="EMBL" id="NEZ58086.1"/>
    </source>
</evidence>
<dbReference type="GO" id="GO:0006935">
    <property type="term" value="P:chemotaxis"/>
    <property type="evidence" value="ECO:0007669"/>
    <property type="project" value="InterPro"/>
</dbReference>
<feature type="domain" description="HAMP" evidence="8">
    <location>
        <begin position="444"/>
        <end position="495"/>
    </location>
</feature>
<dbReference type="PRINTS" id="PR00260">
    <property type="entry name" value="CHEMTRNSDUCR"/>
</dbReference>
<dbReference type="InterPro" id="IPR004089">
    <property type="entry name" value="MCPsignal_dom"/>
</dbReference>
<dbReference type="CDD" id="cd11386">
    <property type="entry name" value="MCP_signal"/>
    <property type="match status" value="1"/>
</dbReference>
<evidence type="ECO:0000313" key="10">
    <source>
        <dbReference type="Proteomes" id="UP000481033"/>
    </source>
</evidence>
<keyword evidence="6" id="KW-1133">Transmembrane helix</keyword>
<dbReference type="Gene3D" id="1.10.287.950">
    <property type="entry name" value="Methyl-accepting chemotaxis protein"/>
    <property type="match status" value="1"/>
</dbReference>
<feature type="compositionally biased region" description="Polar residues" evidence="5">
    <location>
        <begin position="1"/>
        <end position="18"/>
    </location>
</feature>
<sequence length="776" mass="83816">MAPNTEFPSQLDNLTAGNGTLPDSMDSTGYSPAVTANRQNDEQSRAQTSSAGFWQKLTLKTKVLGLALSLGVAPVLGVGGLGYLLVEQRVTTQVNDTRQAATDDIAKFTTEFMDGRFQDLRTFSQLSTFADPKVRGAMTTAERNAYLRRMVESSPIYDDIAVVDLNGSPIAVRDPSVIQGNVSQLDWFQNVISTQDITWVQPRAPLAGDLAFVLVGAAPIFDTQTGEMISIVRVRLDLEELKQRISDFTAQQSEVGLIDANEEIFLTNTEGTELNPILANLSDRVSWLQDREPQITVLNAGNNPQLTAYAPIINGDEDPQLNWSVVSLVDTSTAYVASRQLLNTVLVGTGITVLLVAAIATLVATRATLPILQITDSVKRLGQGDFGTRINTQGADEIAQLGSNINLMASQIQTLLVKQEESVQQQISAQAQVERAEEERKRNEVLQRELVQLLNEMEEASNGNLTVRTELTAGEIGIIGDVFNAIIENLRSIVVQVKQATGQVNSSIDQSEGAIRELADEALAQMDEITNTLNSVEQMSNSIQEVADNARQAAQVAQVASNAAQDSGTAMDRTVESILDLRSTVAETGKKVKQLGESSQQISQVVSLINEIAMKTNLLAVNASIEAAHAGEEGQGFAVVASEVGQLAEQSAAATKEIEQIVKNIQMGTRDVVEAMERGTTQVVEGTQLVQETKEGLGQIVEVSQKIDELLQSISKATVSQAETSQTVTQLMQQITQASKRTSDSSRAVAGRLQNTVEVARELESAVDQFKVKTDM</sequence>
<dbReference type="FunFam" id="1.10.287.950:FF:000001">
    <property type="entry name" value="Methyl-accepting chemotaxis sensory transducer"/>
    <property type="match status" value="1"/>
</dbReference>
<evidence type="ECO:0000256" key="6">
    <source>
        <dbReference type="SAM" id="Phobius"/>
    </source>
</evidence>
<feature type="domain" description="HAMP" evidence="8">
    <location>
        <begin position="365"/>
        <end position="417"/>
    </location>
</feature>
<dbReference type="Gene3D" id="3.30.450.20">
    <property type="entry name" value="PAS domain"/>
    <property type="match status" value="1"/>
</dbReference>
<comment type="caution">
    <text evidence="9">The sequence shown here is derived from an EMBL/GenBank/DDBJ whole genome shotgun (WGS) entry which is preliminary data.</text>
</comment>
<dbReference type="Proteomes" id="UP000481033">
    <property type="component" value="Unassembled WGS sequence"/>
</dbReference>
<accession>A0A6M0RPJ4</accession>
<feature type="transmembrane region" description="Helical" evidence="6">
    <location>
        <begin position="63"/>
        <end position="86"/>
    </location>
</feature>
<dbReference type="EMBL" id="QXHD01000004">
    <property type="protein sequence ID" value="NEZ58086.1"/>
    <property type="molecule type" value="Genomic_DNA"/>
</dbReference>
<proteinExistence type="inferred from homology"/>
<dbReference type="Pfam" id="PF00015">
    <property type="entry name" value="MCPsignal"/>
    <property type="match status" value="1"/>
</dbReference>
<dbReference type="PROSITE" id="PS50111">
    <property type="entry name" value="CHEMOTAXIS_TRANSDUC_2"/>
    <property type="match status" value="1"/>
</dbReference>
<protein>
    <submittedName>
        <fullName evidence="9">Methyl-accepting chemotaxis protein</fullName>
    </submittedName>
</protein>
<feature type="coiled-coil region" evidence="4">
    <location>
        <begin position="419"/>
        <end position="463"/>
    </location>
</feature>
<dbReference type="PROSITE" id="PS50885">
    <property type="entry name" value="HAMP"/>
    <property type="match status" value="2"/>
</dbReference>
<dbReference type="Pfam" id="PF00672">
    <property type="entry name" value="HAMP"/>
    <property type="match status" value="2"/>
</dbReference>
<reference evidence="9 10" key="1">
    <citation type="journal article" date="2020" name="Microb. Ecol.">
        <title>Ecogenomics of the Marine Benthic Filamentous Cyanobacterium Adonisia.</title>
        <authorList>
            <person name="Walter J.M."/>
            <person name="Coutinho F.H."/>
            <person name="Leomil L."/>
            <person name="Hargreaves P.I."/>
            <person name="Campeao M.E."/>
            <person name="Vieira V.V."/>
            <person name="Silva B.S."/>
            <person name="Fistarol G.O."/>
            <person name="Salomon P.S."/>
            <person name="Sawabe T."/>
            <person name="Mino S."/>
            <person name="Hosokawa M."/>
            <person name="Miyashita H."/>
            <person name="Maruyama F."/>
            <person name="van Verk M.C."/>
            <person name="Dutilh B.E."/>
            <person name="Thompson C.C."/>
            <person name="Thompson F.L."/>
        </authorList>
    </citation>
    <scope>NUCLEOTIDE SEQUENCE [LARGE SCALE GENOMIC DNA]</scope>
    <source>
        <strain evidence="9 10">CCMR0081</strain>
    </source>
</reference>
<keyword evidence="6" id="KW-0812">Transmembrane</keyword>
<comment type="similarity">
    <text evidence="2">Belongs to the methyl-accepting chemotaxis (MCP) protein family.</text>
</comment>
<dbReference type="GO" id="GO:0007165">
    <property type="term" value="P:signal transduction"/>
    <property type="evidence" value="ECO:0007669"/>
    <property type="project" value="UniProtKB-KW"/>
</dbReference>
<dbReference type="RefSeq" id="WP_163700369.1">
    <property type="nucleotide sequence ID" value="NZ_QXHD01000004.1"/>
</dbReference>
<feature type="transmembrane region" description="Helical" evidence="6">
    <location>
        <begin position="341"/>
        <end position="364"/>
    </location>
</feature>
<evidence type="ECO:0000256" key="4">
    <source>
        <dbReference type="SAM" id="Coils"/>
    </source>
</evidence>
<feature type="region of interest" description="Disordered" evidence="5">
    <location>
        <begin position="1"/>
        <end position="48"/>
    </location>
</feature>
<dbReference type="PANTHER" id="PTHR32089:SF114">
    <property type="entry name" value="METHYL-ACCEPTING CHEMOTAXIS PROTEIN MCPB"/>
    <property type="match status" value="1"/>
</dbReference>
<evidence type="ECO:0000256" key="1">
    <source>
        <dbReference type="ARBA" id="ARBA00023224"/>
    </source>
</evidence>
<dbReference type="InterPro" id="IPR004090">
    <property type="entry name" value="Chemotax_Me-accpt_rcpt"/>
</dbReference>
<dbReference type="SMART" id="SM00283">
    <property type="entry name" value="MA"/>
    <property type="match status" value="1"/>
</dbReference>
<evidence type="ECO:0000256" key="2">
    <source>
        <dbReference type="ARBA" id="ARBA00029447"/>
    </source>
</evidence>
<dbReference type="Gene3D" id="6.10.340.10">
    <property type="match status" value="1"/>
</dbReference>
<feature type="compositionally biased region" description="Polar residues" evidence="5">
    <location>
        <begin position="25"/>
        <end position="38"/>
    </location>
</feature>